<feature type="region of interest" description="Disordered" evidence="1">
    <location>
        <begin position="27"/>
        <end position="47"/>
    </location>
</feature>
<feature type="region of interest" description="Disordered" evidence="1">
    <location>
        <begin position="93"/>
        <end position="115"/>
    </location>
</feature>
<protein>
    <submittedName>
        <fullName evidence="2">Uncharacterized protein</fullName>
    </submittedName>
</protein>
<reference evidence="2" key="1">
    <citation type="submission" date="2020-02" db="EMBL/GenBank/DDBJ databases">
        <authorList>
            <person name="Palmer J.M."/>
        </authorList>
    </citation>
    <scope>NUCLEOTIDE SEQUENCE</scope>
    <source>
        <strain evidence="2">EPUS1.4</strain>
        <tissue evidence="2">Thallus</tissue>
    </source>
</reference>
<name>A0A8H7AGS3_9EURO</name>
<keyword evidence="3" id="KW-1185">Reference proteome</keyword>
<sequence>MGDEPVPNFDPSLPRGPQTASLHYLLRGNSRPGDLSGGNRPSARREARVSLCESDHWDEEEGDGSLDLGELHARSVKTIVNGPVNLGYTLRRADRGLSSRKSSSRILGEPAPPAL</sequence>
<accession>A0A8H7AGS3</accession>
<evidence type="ECO:0000256" key="1">
    <source>
        <dbReference type="SAM" id="MobiDB-lite"/>
    </source>
</evidence>
<evidence type="ECO:0000313" key="2">
    <source>
        <dbReference type="EMBL" id="KAF7508833.1"/>
    </source>
</evidence>
<comment type="caution">
    <text evidence="2">The sequence shown here is derived from an EMBL/GenBank/DDBJ whole genome shotgun (WGS) entry which is preliminary data.</text>
</comment>
<organism evidence="2 3">
    <name type="scientific">Endocarpon pusillum</name>
    <dbReference type="NCBI Taxonomy" id="364733"/>
    <lineage>
        <taxon>Eukaryota</taxon>
        <taxon>Fungi</taxon>
        <taxon>Dikarya</taxon>
        <taxon>Ascomycota</taxon>
        <taxon>Pezizomycotina</taxon>
        <taxon>Eurotiomycetes</taxon>
        <taxon>Chaetothyriomycetidae</taxon>
        <taxon>Verrucariales</taxon>
        <taxon>Verrucariaceae</taxon>
        <taxon>Endocarpon</taxon>
    </lineage>
</organism>
<dbReference type="EMBL" id="JAACFV010000049">
    <property type="protein sequence ID" value="KAF7508833.1"/>
    <property type="molecule type" value="Genomic_DNA"/>
</dbReference>
<dbReference type="AlphaFoldDB" id="A0A8H7AGS3"/>
<gene>
    <name evidence="2" type="ORF">GJ744_008710</name>
</gene>
<proteinExistence type="predicted"/>
<dbReference type="Proteomes" id="UP000606974">
    <property type="component" value="Unassembled WGS sequence"/>
</dbReference>
<evidence type="ECO:0000313" key="3">
    <source>
        <dbReference type="Proteomes" id="UP000606974"/>
    </source>
</evidence>